<sequence>MNSCILMAEIIQPPQLRYTSDNLEIMEMMVQFTSVREGESPSNLKVVAWRNTAKEIQQNYHQGDRVILEGRLSMSTFQRPEGFKEKRAELTVQRIYPLSSAVNTGAAATMETIPATTANPSFAAQPAGTSFETRSPEPTFNSPVPAATPSPGNNNFGNTPQPNFEPAASPTPNYEPSTYPAMTEPDVDDIPFMRPIHSRSSWGHSLTDSFESEVNSAWEGVKQFKP</sequence>
<evidence type="ECO:0000256" key="3">
    <source>
        <dbReference type="SAM" id="MobiDB-lite"/>
    </source>
</evidence>
<organism evidence="4 5">
    <name type="scientific">Mastigocoleus testarum BC008</name>
    <dbReference type="NCBI Taxonomy" id="371196"/>
    <lineage>
        <taxon>Bacteria</taxon>
        <taxon>Bacillati</taxon>
        <taxon>Cyanobacteriota</taxon>
        <taxon>Cyanophyceae</taxon>
        <taxon>Nostocales</taxon>
        <taxon>Hapalosiphonaceae</taxon>
        <taxon>Mastigocoleus</taxon>
    </lineage>
</organism>
<dbReference type="PROSITE" id="PS50935">
    <property type="entry name" value="SSB"/>
    <property type="match status" value="1"/>
</dbReference>
<evidence type="ECO:0000313" key="5">
    <source>
        <dbReference type="Proteomes" id="UP000053372"/>
    </source>
</evidence>
<dbReference type="Gene3D" id="2.40.50.140">
    <property type="entry name" value="Nucleic acid-binding proteins"/>
    <property type="match status" value="1"/>
</dbReference>
<comment type="caution">
    <text evidence="4">The sequence shown here is derived from an EMBL/GenBank/DDBJ whole genome shotgun (WGS) entry which is preliminary data.</text>
</comment>
<dbReference type="RefSeq" id="WP_027840260.1">
    <property type="nucleotide sequence ID" value="NZ_LMTZ01000096.1"/>
</dbReference>
<dbReference type="OrthoDB" id="513679at2"/>
<evidence type="ECO:0000256" key="2">
    <source>
        <dbReference type="PROSITE-ProRule" id="PRU00252"/>
    </source>
</evidence>
<dbReference type="InterPro" id="IPR012340">
    <property type="entry name" value="NA-bd_OB-fold"/>
</dbReference>
<accession>A0A0V7ZPI5</accession>
<dbReference type="EMBL" id="LMTZ01000096">
    <property type="protein sequence ID" value="KST66461.1"/>
    <property type="molecule type" value="Genomic_DNA"/>
</dbReference>
<evidence type="ECO:0000313" key="4">
    <source>
        <dbReference type="EMBL" id="KST66461.1"/>
    </source>
</evidence>
<dbReference type="AlphaFoldDB" id="A0A0V7ZPI5"/>
<keyword evidence="5" id="KW-1185">Reference proteome</keyword>
<dbReference type="InterPro" id="IPR000424">
    <property type="entry name" value="Primosome_PriB/ssb"/>
</dbReference>
<feature type="compositionally biased region" description="Polar residues" evidence="3">
    <location>
        <begin position="150"/>
        <end position="162"/>
    </location>
</feature>
<name>A0A0V7ZPI5_9CYAN</name>
<gene>
    <name evidence="4" type="ORF">BC008_42790</name>
</gene>
<proteinExistence type="predicted"/>
<dbReference type="Proteomes" id="UP000053372">
    <property type="component" value="Unassembled WGS sequence"/>
</dbReference>
<feature type="region of interest" description="Disordered" evidence="3">
    <location>
        <begin position="119"/>
        <end position="192"/>
    </location>
</feature>
<dbReference type="CDD" id="cd04496">
    <property type="entry name" value="SSB_OBF"/>
    <property type="match status" value="1"/>
</dbReference>
<evidence type="ECO:0000256" key="1">
    <source>
        <dbReference type="ARBA" id="ARBA00023125"/>
    </source>
</evidence>
<reference evidence="4 5" key="1">
    <citation type="journal article" date="2015" name="Genome Announc.">
        <title>Draft Genome of the Euendolithic (true boring) Cyanobacterium Mastigocoleus testarum strain BC008.</title>
        <authorList>
            <person name="Guida B.S."/>
            <person name="Garcia-Pichel F."/>
        </authorList>
    </citation>
    <scope>NUCLEOTIDE SEQUENCE [LARGE SCALE GENOMIC DNA]</scope>
    <source>
        <strain evidence="4 5">BC008</strain>
    </source>
</reference>
<keyword evidence="1 2" id="KW-0238">DNA-binding</keyword>
<dbReference type="Pfam" id="PF00436">
    <property type="entry name" value="SSB"/>
    <property type="match status" value="1"/>
</dbReference>
<dbReference type="GO" id="GO:0003697">
    <property type="term" value="F:single-stranded DNA binding"/>
    <property type="evidence" value="ECO:0007669"/>
    <property type="project" value="InterPro"/>
</dbReference>
<protein>
    <submittedName>
        <fullName evidence="4">Single-stranded DNA-binding protein</fullName>
    </submittedName>
</protein>
<feature type="compositionally biased region" description="Polar residues" evidence="3">
    <location>
        <begin position="119"/>
        <end position="142"/>
    </location>
</feature>
<dbReference type="SUPFAM" id="SSF50249">
    <property type="entry name" value="Nucleic acid-binding proteins"/>
    <property type="match status" value="1"/>
</dbReference>